<dbReference type="Proteomes" id="UP000297031">
    <property type="component" value="Chromosome"/>
</dbReference>
<accession>A0A4P7VQZ3</accession>
<dbReference type="RefSeq" id="WP_123394753.1">
    <property type="nucleotide sequence ID" value="NZ_CBFGDD010000001.1"/>
</dbReference>
<evidence type="ECO:0000256" key="1">
    <source>
        <dbReference type="SAM" id="MobiDB-lite"/>
    </source>
</evidence>
<keyword evidence="3" id="KW-1185">Reference proteome</keyword>
<reference evidence="2 3" key="1">
    <citation type="submission" date="2019-02" db="EMBL/GenBank/DDBJ databases">
        <title>Isolation and identification of novel species under the genus Muribaculum.</title>
        <authorList>
            <person name="Miyake S."/>
            <person name="Ding Y."/>
            <person name="Low A."/>
            <person name="Soh M."/>
            <person name="Seedorf H."/>
        </authorList>
    </citation>
    <scope>NUCLEOTIDE SEQUENCE [LARGE SCALE GENOMIC DNA]</scope>
    <source>
        <strain evidence="2 3">TLL-A4</strain>
    </source>
</reference>
<dbReference type="KEGG" id="mgod:E7746_12440"/>
<organism evidence="2 3">
    <name type="scientific">Muribaculum gordoncarteri</name>
    <dbReference type="NCBI Taxonomy" id="2530390"/>
    <lineage>
        <taxon>Bacteria</taxon>
        <taxon>Pseudomonadati</taxon>
        <taxon>Bacteroidota</taxon>
        <taxon>Bacteroidia</taxon>
        <taxon>Bacteroidales</taxon>
        <taxon>Muribaculaceae</taxon>
        <taxon>Muribaculum</taxon>
    </lineage>
</organism>
<feature type="compositionally biased region" description="Basic residues" evidence="1">
    <location>
        <begin position="175"/>
        <end position="188"/>
    </location>
</feature>
<feature type="region of interest" description="Disordered" evidence="1">
    <location>
        <begin position="83"/>
        <end position="188"/>
    </location>
</feature>
<evidence type="ECO:0000313" key="3">
    <source>
        <dbReference type="Proteomes" id="UP000297031"/>
    </source>
</evidence>
<sequence>MENTSKVQSRRGRGLKFDQEWKDAVDRLPKHYRDEICAAIEAYQRDLTVIEVSEGVPRAIFMLIMPTIRRRYRARELRRLARDRKAASQSRRQEAEQRPSIVRNISAQPSPAMQPKPAVQSDPVMVVKQPESASPAPATVPSGRQPAPVAEPAPAAVNVPAAGQPGKSTLEKLIAHRSRRRNRHRRRH</sequence>
<proteinExistence type="predicted"/>
<gene>
    <name evidence="2" type="ORF">E7746_12440</name>
</gene>
<dbReference type="AlphaFoldDB" id="A0A4P7VQZ3"/>
<protein>
    <submittedName>
        <fullName evidence="2">Uncharacterized protein</fullName>
    </submittedName>
</protein>
<dbReference type="EMBL" id="CP039393">
    <property type="protein sequence ID" value="QCD36630.1"/>
    <property type="molecule type" value="Genomic_DNA"/>
</dbReference>
<feature type="compositionally biased region" description="Low complexity" evidence="1">
    <location>
        <begin position="146"/>
        <end position="162"/>
    </location>
</feature>
<evidence type="ECO:0000313" key="2">
    <source>
        <dbReference type="EMBL" id="QCD36630.1"/>
    </source>
</evidence>
<feature type="compositionally biased region" description="Basic and acidic residues" evidence="1">
    <location>
        <begin position="83"/>
        <end position="97"/>
    </location>
</feature>
<name>A0A4P7VQZ3_9BACT</name>